<organism evidence="2 3">
    <name type="scientific">Aspergillus ellipticus CBS 707.79</name>
    <dbReference type="NCBI Taxonomy" id="1448320"/>
    <lineage>
        <taxon>Eukaryota</taxon>
        <taxon>Fungi</taxon>
        <taxon>Dikarya</taxon>
        <taxon>Ascomycota</taxon>
        <taxon>Pezizomycotina</taxon>
        <taxon>Eurotiomycetes</taxon>
        <taxon>Eurotiomycetidae</taxon>
        <taxon>Eurotiales</taxon>
        <taxon>Aspergillaceae</taxon>
        <taxon>Aspergillus</taxon>
        <taxon>Aspergillus subgen. Circumdati</taxon>
    </lineage>
</organism>
<dbReference type="AlphaFoldDB" id="A0A319DHT9"/>
<evidence type="ECO:0000256" key="1">
    <source>
        <dbReference type="SAM" id="Phobius"/>
    </source>
</evidence>
<protein>
    <submittedName>
        <fullName evidence="2">Uncharacterized protein</fullName>
    </submittedName>
</protein>
<feature type="transmembrane region" description="Helical" evidence="1">
    <location>
        <begin position="42"/>
        <end position="68"/>
    </location>
</feature>
<keyword evidence="1" id="KW-1133">Transmembrane helix</keyword>
<evidence type="ECO:0000313" key="3">
    <source>
        <dbReference type="Proteomes" id="UP000247810"/>
    </source>
</evidence>
<proteinExistence type="predicted"/>
<dbReference type="VEuPathDB" id="FungiDB:BO71DRAFT_156910"/>
<keyword evidence="1" id="KW-0812">Transmembrane</keyword>
<keyword evidence="1" id="KW-0472">Membrane</keyword>
<dbReference type="Proteomes" id="UP000247810">
    <property type="component" value="Unassembled WGS sequence"/>
</dbReference>
<dbReference type="EMBL" id="KZ825832">
    <property type="protein sequence ID" value="PYH96849.1"/>
    <property type="molecule type" value="Genomic_DNA"/>
</dbReference>
<gene>
    <name evidence="2" type="ORF">BO71DRAFT_156910</name>
</gene>
<name>A0A319DHT9_9EURO</name>
<evidence type="ECO:0000313" key="2">
    <source>
        <dbReference type="EMBL" id="PYH96849.1"/>
    </source>
</evidence>
<keyword evidence="3" id="KW-1185">Reference proteome</keyword>
<accession>A0A319DHT9</accession>
<reference evidence="2 3" key="1">
    <citation type="submission" date="2018-02" db="EMBL/GenBank/DDBJ databases">
        <title>The genomes of Aspergillus section Nigri reveals drivers in fungal speciation.</title>
        <authorList>
            <consortium name="DOE Joint Genome Institute"/>
            <person name="Vesth T.C."/>
            <person name="Nybo J."/>
            <person name="Theobald S."/>
            <person name="Brandl J."/>
            <person name="Frisvad J.C."/>
            <person name="Nielsen K.F."/>
            <person name="Lyhne E.K."/>
            <person name="Kogle M.E."/>
            <person name="Kuo A."/>
            <person name="Riley R."/>
            <person name="Clum A."/>
            <person name="Nolan M."/>
            <person name="Lipzen A."/>
            <person name="Salamov A."/>
            <person name="Henrissat B."/>
            <person name="Wiebenga A."/>
            <person name="De vries R.P."/>
            <person name="Grigoriev I.V."/>
            <person name="Mortensen U.H."/>
            <person name="Andersen M.R."/>
            <person name="Baker S.E."/>
        </authorList>
    </citation>
    <scope>NUCLEOTIDE SEQUENCE [LARGE SCALE GENOMIC DNA]</scope>
    <source>
        <strain evidence="2 3">CBS 707.79</strain>
    </source>
</reference>
<sequence length="149" mass="16784">MEEDMSMDLHRDAGRIDHGSGIISTINVCLPSDFHWVRESRLLLLLTTVFVGVKTIVSIFCFCLSLAIQLCEYIYTASCFQSDVSSLRTSFILSREDFTFSGQGIGPESTTYDGTDSLDRQAISCLPFCQLYCDKYWPQYPALNPPQIV</sequence>